<evidence type="ECO:0000256" key="6">
    <source>
        <dbReference type="SAM" id="Phobius"/>
    </source>
</evidence>
<evidence type="ECO:0000256" key="5">
    <source>
        <dbReference type="ARBA" id="ARBA00023136"/>
    </source>
</evidence>
<sequence>MSAGLALLASALWGTSDFLGGSVSRRLRAVQVLAVSQVLSALVLLVFLLVTGQLAHVRAGAWLGWAVLAGVTWAGAMGALYTALARGTMGVVAPIASCGMLVPVAAAVLTGERPGAVALGGAALALVGVVGTAGPELSGTQRTPASAVGLAALAALLFGVEVYALARASETSVAGALLGMRLSSLVVVVAAAAFVVRTAPPVLGRDLPLLLALGVLDLAATAAFALASASGLVSVVAVLASLYPAVTVLLARQVHDERLSRLQTTAVGLVLLGAVLCALG</sequence>
<name>A0ABV3P7H0_9ACTN</name>
<comment type="similarity">
    <text evidence="2">Belongs to the EamA transporter family.</text>
</comment>
<dbReference type="PANTHER" id="PTHR32322:SF2">
    <property type="entry name" value="EAMA DOMAIN-CONTAINING PROTEIN"/>
    <property type="match status" value="1"/>
</dbReference>
<evidence type="ECO:0000256" key="3">
    <source>
        <dbReference type="ARBA" id="ARBA00022692"/>
    </source>
</evidence>
<dbReference type="InterPro" id="IPR000620">
    <property type="entry name" value="EamA_dom"/>
</dbReference>
<proteinExistence type="inferred from homology"/>
<dbReference type="PANTHER" id="PTHR32322">
    <property type="entry name" value="INNER MEMBRANE TRANSPORTER"/>
    <property type="match status" value="1"/>
</dbReference>
<feature type="transmembrane region" description="Helical" evidence="6">
    <location>
        <begin position="207"/>
        <end position="227"/>
    </location>
</feature>
<dbReference type="SUPFAM" id="SSF103481">
    <property type="entry name" value="Multidrug resistance efflux transporter EmrE"/>
    <property type="match status" value="2"/>
</dbReference>
<feature type="transmembrane region" description="Helical" evidence="6">
    <location>
        <begin position="90"/>
        <end position="109"/>
    </location>
</feature>
<evidence type="ECO:0000256" key="1">
    <source>
        <dbReference type="ARBA" id="ARBA00004141"/>
    </source>
</evidence>
<evidence type="ECO:0000256" key="4">
    <source>
        <dbReference type="ARBA" id="ARBA00022989"/>
    </source>
</evidence>
<feature type="transmembrane region" description="Helical" evidence="6">
    <location>
        <begin position="62"/>
        <end position="84"/>
    </location>
</feature>
<keyword evidence="3 6" id="KW-0812">Transmembrane</keyword>
<feature type="transmembrane region" description="Helical" evidence="6">
    <location>
        <begin position="173"/>
        <end position="195"/>
    </location>
</feature>
<feature type="transmembrane region" description="Helical" evidence="6">
    <location>
        <begin position="30"/>
        <end position="50"/>
    </location>
</feature>
<feature type="domain" description="EamA" evidence="7">
    <location>
        <begin position="5"/>
        <end position="132"/>
    </location>
</feature>
<dbReference type="InterPro" id="IPR050638">
    <property type="entry name" value="AA-Vitamin_Transporters"/>
</dbReference>
<feature type="transmembrane region" description="Helical" evidence="6">
    <location>
        <begin position="116"/>
        <end position="134"/>
    </location>
</feature>
<keyword evidence="4 6" id="KW-1133">Transmembrane helix</keyword>
<dbReference type="RefSeq" id="WP_367638706.1">
    <property type="nucleotide sequence ID" value="NZ_JBFNQN010000008.1"/>
</dbReference>
<evidence type="ECO:0000259" key="7">
    <source>
        <dbReference type="Pfam" id="PF00892"/>
    </source>
</evidence>
<keyword evidence="9" id="KW-1185">Reference proteome</keyword>
<protein>
    <submittedName>
        <fullName evidence="8">EamA family transporter</fullName>
    </submittedName>
</protein>
<evidence type="ECO:0000256" key="2">
    <source>
        <dbReference type="ARBA" id="ARBA00007362"/>
    </source>
</evidence>
<feature type="transmembrane region" description="Helical" evidence="6">
    <location>
        <begin position="232"/>
        <end position="250"/>
    </location>
</feature>
<dbReference type="EMBL" id="JBFNQN010000008">
    <property type="protein sequence ID" value="MEW9265573.1"/>
    <property type="molecule type" value="Genomic_DNA"/>
</dbReference>
<feature type="transmembrane region" description="Helical" evidence="6">
    <location>
        <begin position="262"/>
        <end position="279"/>
    </location>
</feature>
<keyword evidence="5 6" id="KW-0472">Membrane</keyword>
<gene>
    <name evidence="8" type="ORF">AB1207_12510</name>
</gene>
<dbReference type="Pfam" id="PF00892">
    <property type="entry name" value="EamA"/>
    <property type="match status" value="2"/>
</dbReference>
<reference evidence="8 9" key="1">
    <citation type="submission" date="2024-07" db="EMBL/GenBank/DDBJ databases">
        <authorList>
            <person name="Thanompreechachai J."/>
            <person name="Duangmal K."/>
        </authorList>
    </citation>
    <scope>NUCLEOTIDE SEQUENCE [LARGE SCALE GENOMIC DNA]</scope>
    <source>
        <strain evidence="8 9">KCTC 19886</strain>
    </source>
</reference>
<comment type="subcellular location">
    <subcellularLocation>
        <location evidence="1">Membrane</location>
        <topology evidence="1">Multi-pass membrane protein</topology>
    </subcellularLocation>
</comment>
<dbReference type="Proteomes" id="UP001555826">
    <property type="component" value="Unassembled WGS sequence"/>
</dbReference>
<comment type="caution">
    <text evidence="8">The sequence shown here is derived from an EMBL/GenBank/DDBJ whole genome shotgun (WGS) entry which is preliminary data.</text>
</comment>
<organism evidence="8 9">
    <name type="scientific">Kineococcus endophyticus</name>
    <dbReference type="NCBI Taxonomy" id="1181883"/>
    <lineage>
        <taxon>Bacteria</taxon>
        <taxon>Bacillati</taxon>
        <taxon>Actinomycetota</taxon>
        <taxon>Actinomycetes</taxon>
        <taxon>Kineosporiales</taxon>
        <taxon>Kineosporiaceae</taxon>
        <taxon>Kineococcus</taxon>
    </lineage>
</organism>
<feature type="transmembrane region" description="Helical" evidence="6">
    <location>
        <begin position="146"/>
        <end position="166"/>
    </location>
</feature>
<feature type="domain" description="EamA" evidence="7">
    <location>
        <begin position="147"/>
        <end position="276"/>
    </location>
</feature>
<dbReference type="InterPro" id="IPR037185">
    <property type="entry name" value="EmrE-like"/>
</dbReference>
<evidence type="ECO:0000313" key="9">
    <source>
        <dbReference type="Proteomes" id="UP001555826"/>
    </source>
</evidence>
<evidence type="ECO:0000313" key="8">
    <source>
        <dbReference type="EMBL" id="MEW9265573.1"/>
    </source>
</evidence>
<accession>A0ABV3P7H0</accession>